<proteinExistence type="predicted"/>
<feature type="compositionally biased region" description="Basic and acidic residues" evidence="1">
    <location>
        <begin position="176"/>
        <end position="187"/>
    </location>
</feature>
<feature type="region of interest" description="Disordered" evidence="1">
    <location>
        <begin position="173"/>
        <end position="197"/>
    </location>
</feature>
<protein>
    <submittedName>
        <fullName evidence="2">Uncharacterized protein</fullName>
    </submittedName>
</protein>
<gene>
    <name evidence="2" type="ORF">DM860_015410</name>
</gene>
<evidence type="ECO:0000256" key="1">
    <source>
        <dbReference type="SAM" id="MobiDB-lite"/>
    </source>
</evidence>
<evidence type="ECO:0000313" key="2">
    <source>
        <dbReference type="EMBL" id="RAL53682.1"/>
    </source>
</evidence>
<organism evidence="2 3">
    <name type="scientific">Cuscuta australis</name>
    <dbReference type="NCBI Taxonomy" id="267555"/>
    <lineage>
        <taxon>Eukaryota</taxon>
        <taxon>Viridiplantae</taxon>
        <taxon>Streptophyta</taxon>
        <taxon>Embryophyta</taxon>
        <taxon>Tracheophyta</taxon>
        <taxon>Spermatophyta</taxon>
        <taxon>Magnoliopsida</taxon>
        <taxon>eudicotyledons</taxon>
        <taxon>Gunneridae</taxon>
        <taxon>Pentapetalae</taxon>
        <taxon>asterids</taxon>
        <taxon>lamiids</taxon>
        <taxon>Solanales</taxon>
        <taxon>Convolvulaceae</taxon>
        <taxon>Cuscuteae</taxon>
        <taxon>Cuscuta</taxon>
        <taxon>Cuscuta subgen. Grammica</taxon>
        <taxon>Cuscuta sect. Cleistogrammica</taxon>
    </lineage>
</organism>
<accession>A0A328E6Y8</accession>
<dbReference type="PANTHER" id="PTHR37392">
    <property type="entry name" value="OS09G0556800 PROTEIN"/>
    <property type="match status" value="1"/>
</dbReference>
<dbReference type="AlphaFoldDB" id="A0A328E6Y8"/>
<feature type="compositionally biased region" description="Basic and acidic residues" evidence="1">
    <location>
        <begin position="366"/>
        <end position="380"/>
    </location>
</feature>
<sequence>MVSSSSSSYYGTTIHESIASLCKNILQPFSSFKKRRLPAIAAAEQRLSKQQSDNLKWQQDSFHQILNLMGLSKEGILAESEVSAFRSHLLDTLTASPPDLEHSSILRDKLIFLQELFYAKCISEEEYHCSKRPLLQRLAVQGGEIEARNVILRSKKDSIPDEEWSVIDLTPNKKQTRGEKTMMKEETNDPNPLSHSIENPFWSETKSILMEDSSSAPVPFVKKKKKKEAEKAAKKKQWAGGFDGFKKWKKTDPSEDETVPLSMAEKSDRKPIKRKATPPDFYVNKVLGENIKKELSRIQTKLCEKNPCVQFTDDQIEAISTTLPVDKADLKMFFPKEWCDRYGDEILGVVSREIEKHAAEMGAYAQKEKHESDSKKWETLKEDDEDDENEENCHPNMFGSSDGMMYTSSGSGIDKGGFKYNPFFDVL</sequence>
<feature type="compositionally biased region" description="Acidic residues" evidence="1">
    <location>
        <begin position="381"/>
        <end position="390"/>
    </location>
</feature>
<dbReference type="PANTHER" id="PTHR37392:SF1">
    <property type="entry name" value="OS09G0556800 PROTEIN"/>
    <property type="match status" value="1"/>
</dbReference>
<reference evidence="2 3" key="1">
    <citation type="submission" date="2018-06" db="EMBL/GenBank/DDBJ databases">
        <title>The Genome of Cuscuta australis (Dodder) Provides Insight into the Evolution of Plant Parasitism.</title>
        <authorList>
            <person name="Liu H."/>
        </authorList>
    </citation>
    <scope>NUCLEOTIDE SEQUENCE [LARGE SCALE GENOMIC DNA]</scope>
    <source>
        <strain evidence="3">cv. Yunnan</strain>
        <tissue evidence="2">Vines</tissue>
    </source>
</reference>
<name>A0A328E6Y8_9ASTE</name>
<dbReference type="EMBL" id="NQVE01000017">
    <property type="protein sequence ID" value="RAL53682.1"/>
    <property type="molecule type" value="Genomic_DNA"/>
</dbReference>
<comment type="caution">
    <text evidence="2">The sequence shown here is derived from an EMBL/GenBank/DDBJ whole genome shotgun (WGS) entry which is preliminary data.</text>
</comment>
<feature type="region of interest" description="Disordered" evidence="1">
    <location>
        <begin position="246"/>
        <end position="275"/>
    </location>
</feature>
<keyword evidence="3" id="KW-1185">Reference proteome</keyword>
<feature type="region of interest" description="Disordered" evidence="1">
    <location>
        <begin position="363"/>
        <end position="405"/>
    </location>
</feature>
<dbReference type="Proteomes" id="UP000249390">
    <property type="component" value="Unassembled WGS sequence"/>
</dbReference>
<evidence type="ECO:0000313" key="3">
    <source>
        <dbReference type="Proteomes" id="UP000249390"/>
    </source>
</evidence>